<accession>A0ABT5BRT2</accession>
<feature type="region of interest" description="Disordered" evidence="1">
    <location>
        <begin position="268"/>
        <end position="298"/>
    </location>
</feature>
<name>A0ABT5BRT2_9BACT</name>
<dbReference type="EMBL" id="JAQNDN010000028">
    <property type="protein sequence ID" value="MDC0675697.1"/>
    <property type="molecule type" value="Genomic_DNA"/>
</dbReference>
<dbReference type="Proteomes" id="UP001217838">
    <property type="component" value="Unassembled WGS sequence"/>
</dbReference>
<keyword evidence="3" id="KW-1185">Reference proteome</keyword>
<evidence type="ECO:0000313" key="3">
    <source>
        <dbReference type="Proteomes" id="UP001217838"/>
    </source>
</evidence>
<protein>
    <submittedName>
        <fullName evidence="2">Uncharacterized protein</fullName>
    </submittedName>
</protein>
<evidence type="ECO:0000256" key="1">
    <source>
        <dbReference type="SAM" id="MobiDB-lite"/>
    </source>
</evidence>
<organism evidence="2 3">
    <name type="scientific">Nannocystis radixulma</name>
    <dbReference type="NCBI Taxonomy" id="2995305"/>
    <lineage>
        <taxon>Bacteria</taxon>
        <taxon>Pseudomonadati</taxon>
        <taxon>Myxococcota</taxon>
        <taxon>Polyangia</taxon>
        <taxon>Nannocystales</taxon>
        <taxon>Nannocystaceae</taxon>
        <taxon>Nannocystis</taxon>
    </lineage>
</organism>
<comment type="caution">
    <text evidence="2">The sequence shown here is derived from an EMBL/GenBank/DDBJ whole genome shotgun (WGS) entry which is preliminary data.</text>
</comment>
<proteinExistence type="predicted"/>
<sequence>MFAETLARLGKHMPKSVSFVHYGPDGAQVALAGTAIYAQASEHGAKVQHTSSLAGGAPHAQSEVVIDAQGQVQSSTTQLLNTDGSPRKQISGDYSGLVLNAAGWPASGSVAFAIADAKGKPTHTAALAYAQEVFSTYELTSSGPAKAASRVEIAFSKAKFVGTRLVGGELGISYFTSGSVLTTASRSILTAQGVPSELLSTNYEPDGTTVRETVHSDYSGVAFDPRGQIEDGALMVKVYSPQGEERSASVFRFRDGLMVSRGKLKPGEVIAPMTPAPPKSVPGPWSPNRPADQSHETTRADGTLIERRQDWLVPGAGSPTPQRSVITGFAIDGVTPIRTIDIDYRAAQFDMSGQPVGGTVISTRFEGGVRASTTNISY</sequence>
<gene>
    <name evidence="2" type="ORF">POL58_48665</name>
</gene>
<evidence type="ECO:0000313" key="2">
    <source>
        <dbReference type="EMBL" id="MDC0675697.1"/>
    </source>
</evidence>
<reference evidence="2 3" key="1">
    <citation type="submission" date="2022-11" db="EMBL/GenBank/DDBJ databases">
        <title>Minimal conservation of predation-associated metabolite biosynthetic gene clusters underscores biosynthetic potential of Myxococcota including descriptions for ten novel species: Archangium lansinium sp. nov., Myxococcus landrumus sp. nov., Nannocystis bai.</title>
        <authorList>
            <person name="Ahearne A."/>
            <person name="Stevens C."/>
            <person name="Dowd S."/>
        </authorList>
    </citation>
    <scope>NUCLEOTIDE SEQUENCE [LARGE SCALE GENOMIC DNA]</scope>
    <source>
        <strain evidence="2 3">NCELM</strain>
    </source>
</reference>
<dbReference type="RefSeq" id="WP_272011087.1">
    <property type="nucleotide sequence ID" value="NZ_JAQNDN010000028.1"/>
</dbReference>
<feature type="compositionally biased region" description="Pro residues" evidence="1">
    <location>
        <begin position="274"/>
        <end position="287"/>
    </location>
</feature>